<evidence type="ECO:0000256" key="2">
    <source>
        <dbReference type="ARBA" id="ARBA00022857"/>
    </source>
</evidence>
<evidence type="ECO:0000256" key="1">
    <source>
        <dbReference type="ARBA" id="ARBA00006328"/>
    </source>
</evidence>
<dbReference type="PANTHER" id="PTHR42748:SF30">
    <property type="entry name" value="NMRA-LIKE DOMAIN-CONTAINING PROTEIN"/>
    <property type="match status" value="1"/>
</dbReference>
<keyword evidence="3" id="KW-0560">Oxidoreductase</keyword>
<comment type="similarity">
    <text evidence="1">Belongs to the NmrA-type oxidoreductase family.</text>
</comment>
<name>A0A6V8HK17_TALPI</name>
<dbReference type="InterPro" id="IPR008030">
    <property type="entry name" value="NmrA-like"/>
</dbReference>
<dbReference type="SUPFAM" id="SSF51735">
    <property type="entry name" value="NAD(P)-binding Rossmann-fold domains"/>
    <property type="match status" value="1"/>
</dbReference>
<dbReference type="Proteomes" id="UP000053095">
    <property type="component" value="Unassembled WGS sequence"/>
</dbReference>
<feature type="domain" description="NmrA-like" evidence="4">
    <location>
        <begin position="11"/>
        <end position="276"/>
    </location>
</feature>
<dbReference type="Pfam" id="PF05368">
    <property type="entry name" value="NmrA"/>
    <property type="match status" value="1"/>
</dbReference>
<accession>A0A6V8HK17</accession>
<comment type="caution">
    <text evidence="5">The sequence shown here is derived from an EMBL/GenBank/DDBJ whole genome shotgun (WGS) entry which is preliminary data.</text>
</comment>
<gene>
    <name evidence="5" type="ORF">TCE0_041f14063</name>
</gene>
<dbReference type="Gene3D" id="3.40.50.720">
    <property type="entry name" value="NAD(P)-binding Rossmann-like Domain"/>
    <property type="match status" value="1"/>
</dbReference>
<dbReference type="InterPro" id="IPR051164">
    <property type="entry name" value="NmrA-like_oxidored"/>
</dbReference>
<dbReference type="AlphaFoldDB" id="A0A6V8HK17"/>
<protein>
    <recommendedName>
        <fullName evidence="4">NmrA-like domain-containing protein</fullName>
    </recommendedName>
</protein>
<dbReference type="PANTHER" id="PTHR42748">
    <property type="entry name" value="NITROGEN METABOLITE REPRESSION PROTEIN NMRA FAMILY MEMBER"/>
    <property type="match status" value="1"/>
</dbReference>
<evidence type="ECO:0000313" key="6">
    <source>
        <dbReference type="Proteomes" id="UP000053095"/>
    </source>
</evidence>
<evidence type="ECO:0000313" key="5">
    <source>
        <dbReference type="EMBL" id="GAM41154.1"/>
    </source>
</evidence>
<sequence length="296" mass="33145">MLSHPEFSRFYHFRAITRDASKPTAEKLREKGVEVVEADMGKPETLSAAVSGAYGVFSVTNYWESRDAAVEITQGKAVADAARAAGVSLFIWSSLPNVTKFSNGELTTVHHFDSKAEVEDYIRTLSFPSCVFIMTAFFMQNIWSPIIAPPKVDANLTYGQLDNGTVLFNFAWNPLDRIPYIDITDIGKYLAPALRDPVKYNNSRLTAATAYYSAKELVDLLSEVSGKNVVLPTEAEIPLLTDDPMKQMLARPSVLFTKWGYYGPTGEQDLEWTLAQMDERPKTSKQFLEDNGPWFQ</sequence>
<dbReference type="Gene3D" id="3.90.25.10">
    <property type="entry name" value="UDP-galactose 4-epimerase, domain 1"/>
    <property type="match status" value="1"/>
</dbReference>
<organism evidence="5 6">
    <name type="scientific">Talaromyces pinophilus</name>
    <name type="common">Penicillium pinophilum</name>
    <dbReference type="NCBI Taxonomy" id="128442"/>
    <lineage>
        <taxon>Eukaryota</taxon>
        <taxon>Fungi</taxon>
        <taxon>Dikarya</taxon>
        <taxon>Ascomycota</taxon>
        <taxon>Pezizomycotina</taxon>
        <taxon>Eurotiomycetes</taxon>
        <taxon>Eurotiomycetidae</taxon>
        <taxon>Eurotiales</taxon>
        <taxon>Trichocomaceae</taxon>
        <taxon>Talaromyces</taxon>
        <taxon>Talaromyces sect. Talaromyces</taxon>
    </lineage>
</organism>
<dbReference type="CDD" id="cd05251">
    <property type="entry name" value="NmrA_like_SDR_a"/>
    <property type="match status" value="1"/>
</dbReference>
<evidence type="ECO:0000259" key="4">
    <source>
        <dbReference type="Pfam" id="PF05368"/>
    </source>
</evidence>
<dbReference type="InterPro" id="IPR036291">
    <property type="entry name" value="NAD(P)-bd_dom_sf"/>
</dbReference>
<reference evidence="6" key="1">
    <citation type="journal article" date="2015" name="Genome Announc.">
        <title>Draft genome sequence of Talaromyces cellulolyticus strain Y-94, a source of lignocellulosic biomass-degrading enzymes.</title>
        <authorList>
            <person name="Fujii T."/>
            <person name="Koike H."/>
            <person name="Sawayama S."/>
            <person name="Yano S."/>
            <person name="Inoue H."/>
        </authorList>
    </citation>
    <scope>NUCLEOTIDE SEQUENCE [LARGE SCALE GENOMIC DNA]</scope>
    <source>
        <strain evidence="6">Y-94</strain>
    </source>
</reference>
<proteinExistence type="inferred from homology"/>
<dbReference type="GO" id="GO:0016491">
    <property type="term" value="F:oxidoreductase activity"/>
    <property type="evidence" value="ECO:0007669"/>
    <property type="project" value="UniProtKB-KW"/>
</dbReference>
<dbReference type="GO" id="GO:0005634">
    <property type="term" value="C:nucleus"/>
    <property type="evidence" value="ECO:0007669"/>
    <property type="project" value="TreeGrafter"/>
</dbReference>
<keyword evidence="2" id="KW-0521">NADP</keyword>
<evidence type="ECO:0000256" key="3">
    <source>
        <dbReference type="ARBA" id="ARBA00023002"/>
    </source>
</evidence>
<keyword evidence="6" id="KW-1185">Reference proteome</keyword>
<dbReference type="EMBL" id="DF933837">
    <property type="protein sequence ID" value="GAM41154.1"/>
    <property type="molecule type" value="Genomic_DNA"/>
</dbReference>